<name>A0A2M7X9C5_9BACT</name>
<dbReference type="SUPFAM" id="SSF101898">
    <property type="entry name" value="NHL repeat"/>
    <property type="match status" value="1"/>
</dbReference>
<proteinExistence type="predicted"/>
<gene>
    <name evidence="2" type="ORF">CO176_01600</name>
</gene>
<accession>A0A2M7X9C5</accession>
<comment type="caution">
    <text evidence="2">The sequence shown here is derived from an EMBL/GenBank/DDBJ whole genome shotgun (WGS) entry which is preliminary data.</text>
</comment>
<protein>
    <recommendedName>
        <fullName evidence="4">PPM-type phosphatase domain-containing protein</fullName>
    </recommendedName>
</protein>
<keyword evidence="1" id="KW-1133">Transmembrane helix</keyword>
<keyword evidence="1" id="KW-0472">Membrane</keyword>
<feature type="transmembrane region" description="Helical" evidence="1">
    <location>
        <begin position="274"/>
        <end position="292"/>
    </location>
</feature>
<dbReference type="Proteomes" id="UP000230484">
    <property type="component" value="Unassembled WGS sequence"/>
</dbReference>
<keyword evidence="1" id="KW-0812">Transmembrane</keyword>
<dbReference type="AlphaFoldDB" id="A0A2M7X9C5"/>
<organism evidence="2 3">
    <name type="scientific">Candidatus Woesebacteria bacterium CG_4_9_14_3_um_filter_39_10</name>
    <dbReference type="NCBI Taxonomy" id="1975056"/>
    <lineage>
        <taxon>Bacteria</taxon>
        <taxon>Candidatus Woeseibacteriota</taxon>
    </lineage>
</organism>
<evidence type="ECO:0000313" key="3">
    <source>
        <dbReference type="Proteomes" id="UP000230484"/>
    </source>
</evidence>
<evidence type="ECO:0008006" key="4">
    <source>
        <dbReference type="Google" id="ProtNLM"/>
    </source>
</evidence>
<sequence>MSFNIVSAKVSGIPNASGWTQVHEFKPEEEEKLQKRGHLFAVFSTKKKEEGLDSVTSGRELLSRLHEEYFGNMDIQAFIALKNAVAKVSDEFSKTWGDVEISTVVLLEDVVYSAAVGGGKVAIYRDGAIATILESGGLETIAASGYPKEGDYIILGSKLFFENIPLGTLKASLEGPDLSSSIESLAPQVSANENSGNMGAVVIGFGKKIILEAIREALPIKESASVIKSKTTMLFQNTIKKIAGIVTKVVPERKIYVREKRLDDQAGVGRKTTFYVGIVLLILLFVSIGFGIKQNLTKRYKSTYQEELTLARNNLNEAETIFSTDPKIARELFLDTQTKVSDLLSRKIEDKELSSLSERVKEKEGEILGIYKEEPVLYLDLSLLSSGFRGDKVIFSGGNIFVFDKNGKKIVKIAIDTKKTQIVAGPEQVDGANDIFAYQDSVYGVFSDGIYSLGTAKKKVIEKTWDGDIFAYAYTGNTYLLDKAANIIWRYQGTGDGFGAKQNWIAPKITPDFKNAKQIVIDGTIWVLSDPFNISRFSQGSPQAFKPQGVYPNIQNITAIHSNEENKYIYLLDKEGGRIVVLEKIGNYKAQYQSDKFKEGTGIIVSEKTSKAVILTKEKLIQVDLKHL</sequence>
<evidence type="ECO:0000256" key="1">
    <source>
        <dbReference type="SAM" id="Phobius"/>
    </source>
</evidence>
<dbReference type="EMBL" id="PFWW01000034">
    <property type="protein sequence ID" value="PJA42762.1"/>
    <property type="molecule type" value="Genomic_DNA"/>
</dbReference>
<reference evidence="3" key="1">
    <citation type="submission" date="2017-09" db="EMBL/GenBank/DDBJ databases">
        <title>Depth-based differentiation of microbial function through sediment-hosted aquifers and enrichment of novel symbionts in the deep terrestrial subsurface.</title>
        <authorList>
            <person name="Probst A.J."/>
            <person name="Ladd B."/>
            <person name="Jarett J.K."/>
            <person name="Geller-Mcgrath D.E."/>
            <person name="Sieber C.M.K."/>
            <person name="Emerson J.B."/>
            <person name="Anantharaman K."/>
            <person name="Thomas B.C."/>
            <person name="Malmstrom R."/>
            <person name="Stieglmeier M."/>
            <person name="Klingl A."/>
            <person name="Woyke T."/>
            <person name="Ryan C.M."/>
            <person name="Banfield J.F."/>
        </authorList>
    </citation>
    <scope>NUCLEOTIDE SEQUENCE [LARGE SCALE GENOMIC DNA]</scope>
</reference>
<evidence type="ECO:0000313" key="2">
    <source>
        <dbReference type="EMBL" id="PJA42762.1"/>
    </source>
</evidence>